<dbReference type="PANTHER" id="PTHR34062:SF1">
    <property type="entry name" value="NADH-UBIQUINONE OXIDOREDUCTASE 21KDA SUBUNIT N-TERMINAL DOMAIN-CONTAINING PROTEIN"/>
    <property type="match status" value="1"/>
</dbReference>
<dbReference type="Pfam" id="PF10785">
    <property type="entry name" value="NADH-u_ox-rdase"/>
    <property type="match status" value="1"/>
</dbReference>
<sequence length="167" mass="19250">MPTKVVETEYPLIDSDPHASRVMRYMRPSDYAAWGAATAGFPAALYFWEMADPSRLKIRTPLKLATFLGFSAGFLLAYQRSSYRFWGWTENKREQERDLAELSQRAAEGKPIYGHSNQPEWVQQAANRNSQWSQLKFSLFPMVNLVQHQHHGVDTSKYTAKKEEESS</sequence>
<evidence type="ECO:0000313" key="4">
    <source>
        <dbReference type="EMBL" id="KAJ3517748.1"/>
    </source>
</evidence>
<feature type="domain" description="NADH-ubiquinone oxidoreductase 21kDa subunit C-terminal fungi" evidence="3">
    <location>
        <begin position="101"/>
        <end position="165"/>
    </location>
</feature>
<dbReference type="InterPro" id="IPR024549">
    <property type="entry name" value="NADH-UbQ_OxRdtase_su21_C_fun"/>
</dbReference>
<dbReference type="AlphaFoldDB" id="A0A9W8N2E5"/>
<protein>
    <submittedName>
        <fullName evidence="4">Uncharacterized protein</fullName>
    </submittedName>
</protein>
<dbReference type="OrthoDB" id="196140at2759"/>
<keyword evidence="5" id="KW-1185">Reference proteome</keyword>
<keyword evidence="1" id="KW-1133">Transmembrane helix</keyword>
<dbReference type="EMBL" id="JANKHO010000011">
    <property type="protein sequence ID" value="KAJ3517748.1"/>
    <property type="molecule type" value="Genomic_DNA"/>
</dbReference>
<dbReference type="Proteomes" id="UP001148786">
    <property type="component" value="Unassembled WGS sequence"/>
</dbReference>
<keyword evidence="1" id="KW-0812">Transmembrane</keyword>
<evidence type="ECO:0000256" key="1">
    <source>
        <dbReference type="SAM" id="Phobius"/>
    </source>
</evidence>
<organism evidence="4 5">
    <name type="scientific">Agrocybe chaxingu</name>
    <dbReference type="NCBI Taxonomy" id="84603"/>
    <lineage>
        <taxon>Eukaryota</taxon>
        <taxon>Fungi</taxon>
        <taxon>Dikarya</taxon>
        <taxon>Basidiomycota</taxon>
        <taxon>Agaricomycotina</taxon>
        <taxon>Agaricomycetes</taxon>
        <taxon>Agaricomycetidae</taxon>
        <taxon>Agaricales</taxon>
        <taxon>Agaricineae</taxon>
        <taxon>Strophariaceae</taxon>
        <taxon>Agrocybe</taxon>
    </lineage>
</organism>
<proteinExistence type="predicted"/>
<dbReference type="PANTHER" id="PTHR34062">
    <property type="entry name" value="OXIDOREDUCTASE 21 KDA SUBUNIT, PUTATIVE (AFU_ORTHOLOGUE AFUA_4G04750)-RELATED"/>
    <property type="match status" value="1"/>
</dbReference>
<reference evidence="4" key="1">
    <citation type="submission" date="2022-07" db="EMBL/GenBank/DDBJ databases">
        <title>Genome Sequence of Agrocybe chaxingu.</title>
        <authorList>
            <person name="Buettner E."/>
        </authorList>
    </citation>
    <scope>NUCLEOTIDE SEQUENCE</scope>
    <source>
        <strain evidence="4">MP-N11</strain>
    </source>
</reference>
<evidence type="ECO:0000259" key="2">
    <source>
        <dbReference type="Pfam" id="PF10785"/>
    </source>
</evidence>
<feature type="transmembrane region" description="Helical" evidence="1">
    <location>
        <begin position="31"/>
        <end position="48"/>
    </location>
</feature>
<comment type="caution">
    <text evidence="4">The sequence shown here is derived from an EMBL/GenBank/DDBJ whole genome shotgun (WGS) entry which is preliminary data.</text>
</comment>
<feature type="transmembrane region" description="Helical" evidence="1">
    <location>
        <begin position="60"/>
        <end position="78"/>
    </location>
</feature>
<evidence type="ECO:0000313" key="5">
    <source>
        <dbReference type="Proteomes" id="UP001148786"/>
    </source>
</evidence>
<gene>
    <name evidence="4" type="ORF">NLJ89_g300</name>
</gene>
<dbReference type="InterPro" id="IPR019721">
    <property type="entry name" value="NADH-UbQ_OxRdtase_su21_N"/>
</dbReference>
<dbReference type="InterPro" id="IPR053229">
    <property type="entry name" value="NADH-Q_oxidrdct_subunit"/>
</dbReference>
<name>A0A9W8N2E5_9AGAR</name>
<keyword evidence="1" id="KW-0472">Membrane</keyword>
<evidence type="ECO:0000259" key="3">
    <source>
        <dbReference type="Pfam" id="PF12853"/>
    </source>
</evidence>
<dbReference type="Pfam" id="PF12853">
    <property type="entry name" value="NADH_u_ox_C"/>
    <property type="match status" value="1"/>
</dbReference>
<feature type="domain" description="NADH-ubiquinone oxidoreductase 21kDa subunit N-terminal" evidence="2">
    <location>
        <begin position="8"/>
        <end position="90"/>
    </location>
</feature>
<accession>A0A9W8N2E5</accession>